<dbReference type="Proteomes" id="UP000441032">
    <property type="component" value="Unassembled WGS sequence"/>
</dbReference>
<dbReference type="RefSeq" id="WP_154206244.1">
    <property type="nucleotide sequence ID" value="NZ_WJYN01000002.1"/>
</dbReference>
<reference evidence="2 3" key="1">
    <citation type="submission" date="2019-11" db="EMBL/GenBank/DDBJ databases">
        <title>Phenotypic characterization of an OXA-22 and OXA-60 co-producing Ralstonia pickettii clinical strain.</title>
        <authorList>
            <person name="He F."/>
        </authorList>
    </citation>
    <scope>NUCLEOTIDE SEQUENCE [LARGE SCALE GENOMIC DNA]</scope>
    <source>
        <strain evidence="2 3">PSLESD1</strain>
    </source>
</reference>
<gene>
    <name evidence="2" type="ORF">GJQ57_06645</name>
</gene>
<sequence length="72" mass="6800">MSASQDASATGRWPVVSAGAAALSALVLSGGDAADPHVIAVVRAPAAVPPASPPHGAASQSGLAPPKIHTVG</sequence>
<proteinExistence type="predicted"/>
<name>A0A7X2HKU5_RALPI</name>
<organism evidence="2 3">
    <name type="scientific">Ralstonia pickettii</name>
    <name type="common">Burkholderia pickettii</name>
    <dbReference type="NCBI Taxonomy" id="329"/>
    <lineage>
        <taxon>Bacteria</taxon>
        <taxon>Pseudomonadati</taxon>
        <taxon>Pseudomonadota</taxon>
        <taxon>Betaproteobacteria</taxon>
        <taxon>Burkholderiales</taxon>
        <taxon>Burkholderiaceae</taxon>
        <taxon>Ralstonia</taxon>
    </lineage>
</organism>
<evidence type="ECO:0000256" key="1">
    <source>
        <dbReference type="SAM" id="MobiDB-lite"/>
    </source>
</evidence>
<evidence type="ECO:0000313" key="3">
    <source>
        <dbReference type="Proteomes" id="UP000441032"/>
    </source>
</evidence>
<comment type="caution">
    <text evidence="2">The sequence shown here is derived from an EMBL/GenBank/DDBJ whole genome shotgun (WGS) entry which is preliminary data.</text>
</comment>
<dbReference type="EMBL" id="WJYN01000002">
    <property type="protein sequence ID" value="MRS98335.1"/>
    <property type="molecule type" value="Genomic_DNA"/>
</dbReference>
<protein>
    <submittedName>
        <fullName evidence="2">Uncharacterized protein</fullName>
    </submittedName>
</protein>
<accession>A0A7X2HKU5</accession>
<feature type="region of interest" description="Disordered" evidence="1">
    <location>
        <begin position="47"/>
        <end position="72"/>
    </location>
</feature>
<dbReference type="AlphaFoldDB" id="A0A7X2HKU5"/>
<evidence type="ECO:0000313" key="2">
    <source>
        <dbReference type="EMBL" id="MRS98335.1"/>
    </source>
</evidence>